<dbReference type="InterPro" id="IPR009430">
    <property type="entry name" value="GvpL/GvpF"/>
</dbReference>
<gene>
    <name evidence="4" type="ORF">SM436_13755</name>
</gene>
<evidence type="ECO:0000313" key="5">
    <source>
        <dbReference type="Proteomes" id="UP001569904"/>
    </source>
</evidence>
<comment type="caution">
    <text evidence="4">The sequence shown here is derived from an EMBL/GenBank/DDBJ whole genome shotgun (WGS) entry which is preliminary data.</text>
</comment>
<comment type="similarity">
    <text evidence="3">Belongs to the gas vesicle GvpF/GvpL family.</text>
</comment>
<reference evidence="4 5" key="1">
    <citation type="submission" date="2023-11" db="EMBL/GenBank/DDBJ databases">
        <title>Actinomadura monticuli sp. nov., isolated from volcanic ash.</title>
        <authorList>
            <person name="Lee S.D."/>
            <person name="Yang H."/>
            <person name="Kim I.S."/>
        </authorList>
    </citation>
    <scope>NUCLEOTIDE SEQUENCE [LARGE SCALE GENOMIC DNA]</scope>
    <source>
        <strain evidence="4 5">DSM 45346</strain>
    </source>
</reference>
<evidence type="ECO:0000313" key="4">
    <source>
        <dbReference type="EMBL" id="MFA1554751.1"/>
    </source>
</evidence>
<dbReference type="RefSeq" id="WP_371941297.1">
    <property type="nucleotide sequence ID" value="NZ_JAXCEH010000007.1"/>
</dbReference>
<dbReference type="PANTHER" id="PTHR36852:SF1">
    <property type="entry name" value="PROTEIN GVPL 2"/>
    <property type="match status" value="1"/>
</dbReference>
<evidence type="ECO:0000256" key="3">
    <source>
        <dbReference type="ARBA" id="ARBA00035643"/>
    </source>
</evidence>
<dbReference type="PANTHER" id="PTHR36852">
    <property type="entry name" value="PROTEIN GVPL 2"/>
    <property type="match status" value="1"/>
</dbReference>
<organism evidence="4 5">
    <name type="scientific">Actinomadura chokoriensis</name>
    <dbReference type="NCBI Taxonomy" id="454156"/>
    <lineage>
        <taxon>Bacteria</taxon>
        <taxon>Bacillati</taxon>
        <taxon>Actinomycetota</taxon>
        <taxon>Actinomycetes</taxon>
        <taxon>Streptosporangiales</taxon>
        <taxon>Thermomonosporaceae</taxon>
        <taxon>Actinomadura</taxon>
    </lineage>
</organism>
<protein>
    <submittedName>
        <fullName evidence="4">GvpL/GvpF family gas vesicle protein</fullName>
    </submittedName>
</protein>
<dbReference type="Proteomes" id="UP001569904">
    <property type="component" value="Unassembled WGS sequence"/>
</dbReference>
<dbReference type="EMBL" id="JAXCEH010000007">
    <property type="protein sequence ID" value="MFA1554751.1"/>
    <property type="molecule type" value="Genomic_DNA"/>
</dbReference>
<proteinExistence type="inferred from homology"/>
<evidence type="ECO:0000256" key="2">
    <source>
        <dbReference type="ARBA" id="ARBA00035108"/>
    </source>
</evidence>
<dbReference type="Pfam" id="PF06386">
    <property type="entry name" value="GvpL_GvpF"/>
    <property type="match status" value="1"/>
</dbReference>
<comment type="subcellular location">
    <subcellularLocation>
        <location evidence="2">Gas vesicle</location>
    </subcellularLocation>
</comment>
<keyword evidence="5" id="KW-1185">Reference proteome</keyword>
<keyword evidence="1" id="KW-0304">Gas vesicle</keyword>
<name>A0ABV4QVW7_9ACTN</name>
<evidence type="ECO:0000256" key="1">
    <source>
        <dbReference type="ARBA" id="ARBA00022987"/>
    </source>
</evidence>
<accession>A0ABV4QVW7</accession>
<sequence>MTQEALYVYALLADPGTDADPPGEGLDGAPLRLVRAADCGLAAVVHDAPAQPYQGPDDDVRRWIRAHDEAVEGVRRTAGGVLPMTFNVLVAPGEDGDAAGRLRAWLRENRDDLNDRLARLHGRAEYRVEITVESAAVPTDDASVQEIEERMRQSSPGLRRLLGKQLDAQRRAAAEAFADQLHADARRRLSAVAEDLADRRRATRRPEETEVLSLALLVHDDDVENLGFILSELQESHPAVNVRFFGPWPPYSFTGGEQLATPDATSTMPGH</sequence>